<organism evidence="4 5">
    <name type="scientific">Desmophyllum pertusum</name>
    <dbReference type="NCBI Taxonomy" id="174260"/>
    <lineage>
        <taxon>Eukaryota</taxon>
        <taxon>Metazoa</taxon>
        <taxon>Cnidaria</taxon>
        <taxon>Anthozoa</taxon>
        <taxon>Hexacorallia</taxon>
        <taxon>Scleractinia</taxon>
        <taxon>Caryophylliina</taxon>
        <taxon>Caryophylliidae</taxon>
        <taxon>Desmophyllum</taxon>
    </lineage>
</organism>
<keyword evidence="2" id="KW-0067">ATP-binding</keyword>
<evidence type="ECO:0000259" key="3">
    <source>
        <dbReference type="PROSITE" id="PS50011"/>
    </source>
</evidence>
<dbReference type="PROSITE" id="PS50011">
    <property type="entry name" value="PROTEIN_KINASE_DOM"/>
    <property type="match status" value="1"/>
</dbReference>
<dbReference type="InterPro" id="IPR001245">
    <property type="entry name" value="Ser-Thr/Tyr_kinase_cat_dom"/>
</dbReference>
<comment type="caution">
    <text evidence="4">The sequence shown here is derived from an EMBL/GenBank/DDBJ whole genome shotgun (WGS) entry which is preliminary data.</text>
</comment>
<protein>
    <recommendedName>
        <fullName evidence="3">Protein kinase domain-containing protein</fullName>
    </recommendedName>
</protein>
<sequence length="728" mass="83170">MDDIVNTYLPEAFAFIYVINSANAGGIQRDRLEKLLEHARKVSLEQQREFSPTRALFVCNKWDQVPSDEAEEVKNYIIKKLTLCWPSVDPVSQIICMSSTNASIAQALGIITEEFAALVKGIKSMVLKSIEASLQIQWRWLYYLLSRMAYLTKAFIRNSSKDRKRVTERMMLITERLLIIEKQQSSVNKELQEYLESKTDNAVSALAKYLKSSDVVKRFTSWTLDDVPNAEESGESWAVTKNYIQKALIKRLRYEIARWEEENHVFADCRTSLIQYFQQRFNFAEGQLRILESSVIADNAASPAGGPLVLGNFNVAERVVIGVTSPIWVPVGLVSLIVSAPVIGMMTFLKKQQDWSQKREYKKAKCGFMAKASKEYLSEAAEKQHLRSYVVEHLEESQVCLRQVVARIPELIEAEKMLCQQLRGEIRVHKEIEDFYEPLCEMSLRRRDSMAMFGIKKVGIVDISCDDLEWKDDGSSLLGTGAFASVYEGRLKLREGKQPVALKVWKDELNDSNASSFLAETETLRKLNYPFIVKFYGAALLKEGDQVRGILVMELCKENLRRHIFLNPENIPGVSTNAATKTNAIRWARNIANALEFIHERGIVHRGLRLENILLSPEDVVKVADVGVARFAVVHAYVAPEVIRFSIYDSKVDIYSFGIMMWEMWYGKRALLEIGGDLNTILHKVAEGTRPSHVEDRRKPPIGWQHLMQRCWMEKQKNDQLLKCVTSS</sequence>
<dbReference type="AlphaFoldDB" id="A0A9X0A4A3"/>
<dbReference type="GO" id="GO:0005524">
    <property type="term" value="F:ATP binding"/>
    <property type="evidence" value="ECO:0007669"/>
    <property type="project" value="UniProtKB-UniRule"/>
</dbReference>
<proteinExistence type="inferred from homology"/>
<dbReference type="GO" id="GO:0004672">
    <property type="term" value="F:protein kinase activity"/>
    <property type="evidence" value="ECO:0007669"/>
    <property type="project" value="InterPro"/>
</dbReference>
<reference evidence="4" key="1">
    <citation type="submission" date="2023-01" db="EMBL/GenBank/DDBJ databases">
        <title>Genome assembly of the deep-sea coral Lophelia pertusa.</title>
        <authorList>
            <person name="Herrera S."/>
            <person name="Cordes E."/>
        </authorList>
    </citation>
    <scope>NUCLEOTIDE SEQUENCE</scope>
    <source>
        <strain evidence="4">USNM1676648</strain>
        <tissue evidence="4">Polyp</tissue>
    </source>
</reference>
<dbReference type="PANTHER" id="PTHR26392">
    <property type="entry name" value="MITOGEN-ACTIVATED PROTEIN KINASE KINASE KINASE 7-RELATED"/>
    <property type="match status" value="1"/>
</dbReference>
<feature type="domain" description="Protein kinase" evidence="3">
    <location>
        <begin position="472"/>
        <end position="728"/>
    </location>
</feature>
<dbReference type="SUPFAM" id="SSF56112">
    <property type="entry name" value="Protein kinase-like (PK-like)"/>
    <property type="match status" value="1"/>
</dbReference>
<evidence type="ECO:0000313" key="5">
    <source>
        <dbReference type="Proteomes" id="UP001163046"/>
    </source>
</evidence>
<dbReference type="PROSITE" id="PS00107">
    <property type="entry name" value="PROTEIN_KINASE_ATP"/>
    <property type="match status" value="1"/>
</dbReference>
<evidence type="ECO:0000313" key="4">
    <source>
        <dbReference type="EMBL" id="KAJ7392783.1"/>
    </source>
</evidence>
<dbReference type="InterPro" id="IPR017441">
    <property type="entry name" value="Protein_kinase_ATP_BS"/>
</dbReference>
<evidence type="ECO:0000256" key="2">
    <source>
        <dbReference type="PROSITE-ProRule" id="PRU10141"/>
    </source>
</evidence>
<dbReference type="InterPro" id="IPR000719">
    <property type="entry name" value="Prot_kinase_dom"/>
</dbReference>
<dbReference type="EMBL" id="MU825400">
    <property type="protein sequence ID" value="KAJ7392783.1"/>
    <property type="molecule type" value="Genomic_DNA"/>
</dbReference>
<keyword evidence="2" id="KW-0547">Nucleotide-binding</keyword>
<dbReference type="InterPro" id="IPR011009">
    <property type="entry name" value="Kinase-like_dom_sf"/>
</dbReference>
<accession>A0A9X0A4A3</accession>
<dbReference type="Proteomes" id="UP001163046">
    <property type="component" value="Unassembled WGS sequence"/>
</dbReference>
<dbReference type="PANTHER" id="PTHR26392:SF92">
    <property type="entry name" value="PROTEIN KINASE DOMAIN-CONTAINING PROTEIN"/>
    <property type="match status" value="1"/>
</dbReference>
<comment type="similarity">
    <text evidence="1">Belongs to the protein kinase superfamily. TKL Ser/Thr protein kinase family. ROCO subfamily.</text>
</comment>
<name>A0A9X0A4A3_9CNID</name>
<gene>
    <name evidence="4" type="ORF">OS493_010440</name>
</gene>
<dbReference type="InterPro" id="IPR027417">
    <property type="entry name" value="P-loop_NTPase"/>
</dbReference>
<dbReference type="Pfam" id="PF07714">
    <property type="entry name" value="PK_Tyr_Ser-Thr"/>
    <property type="match status" value="1"/>
</dbReference>
<dbReference type="Gene3D" id="3.40.50.300">
    <property type="entry name" value="P-loop containing nucleotide triphosphate hydrolases"/>
    <property type="match status" value="1"/>
</dbReference>
<dbReference type="Gene3D" id="1.10.510.10">
    <property type="entry name" value="Transferase(Phosphotransferase) domain 1"/>
    <property type="match status" value="1"/>
</dbReference>
<keyword evidence="5" id="KW-1185">Reference proteome</keyword>
<dbReference type="OrthoDB" id="5973467at2759"/>
<dbReference type="SUPFAM" id="SSF52540">
    <property type="entry name" value="P-loop containing nucleoside triphosphate hydrolases"/>
    <property type="match status" value="1"/>
</dbReference>
<evidence type="ECO:0000256" key="1">
    <source>
        <dbReference type="ARBA" id="ARBA00008171"/>
    </source>
</evidence>
<feature type="binding site" evidence="2">
    <location>
        <position position="503"/>
    </location>
    <ligand>
        <name>ATP</name>
        <dbReference type="ChEBI" id="CHEBI:30616"/>
    </ligand>
</feature>